<keyword evidence="3" id="KW-1185">Reference proteome</keyword>
<feature type="domain" description="DUF6969" evidence="1">
    <location>
        <begin position="41"/>
        <end position="212"/>
    </location>
</feature>
<dbReference type="HOGENOM" id="CLU_076065_0_0_5"/>
<dbReference type="InterPro" id="IPR054242">
    <property type="entry name" value="DUF6969"/>
</dbReference>
<sequence>MTLAPGTLAACISSRSELLRIRAAGERLQTLTRDLGGDPTSLLTRGGGVEAFRHYPTGDVYDLSSHAQFYYHSHRDGEFGHIHLFQRPRGMPRGLAPAAATGDADAPCHLIAVGFGAWGDAVELFTTNRWVTGEAWYRAEAVKAMVAGLRLAPSGPWAGVAGWLAALVAFYAPLIRVLVDERDQTVEDWRRTHPGRDELDDERLEITSSRAIDPAADLAGLSP</sequence>
<evidence type="ECO:0000313" key="2">
    <source>
        <dbReference type="EMBL" id="BAE50062.1"/>
    </source>
</evidence>
<protein>
    <recommendedName>
        <fullName evidence="1">DUF6969 domain-containing protein</fullName>
    </recommendedName>
</protein>
<dbReference type="Pfam" id="PF22308">
    <property type="entry name" value="DUF6969"/>
    <property type="match status" value="1"/>
</dbReference>
<dbReference type="RefSeq" id="WP_011383670.1">
    <property type="nucleotide sequence ID" value="NC_007626.1"/>
</dbReference>
<dbReference type="EMBL" id="AP007255">
    <property type="protein sequence ID" value="BAE50062.1"/>
    <property type="molecule type" value="Genomic_DNA"/>
</dbReference>
<dbReference type="Proteomes" id="UP000007058">
    <property type="component" value="Chromosome"/>
</dbReference>
<proteinExistence type="predicted"/>
<dbReference type="AlphaFoldDB" id="Q2W7W3"/>
<gene>
    <name evidence="2" type="ordered locus">amb1258</name>
</gene>
<organism evidence="2 3">
    <name type="scientific">Paramagnetospirillum magneticum (strain ATCC 700264 / AMB-1)</name>
    <name type="common">Magnetospirillum magneticum</name>
    <dbReference type="NCBI Taxonomy" id="342108"/>
    <lineage>
        <taxon>Bacteria</taxon>
        <taxon>Pseudomonadati</taxon>
        <taxon>Pseudomonadota</taxon>
        <taxon>Alphaproteobacteria</taxon>
        <taxon>Rhodospirillales</taxon>
        <taxon>Magnetospirillaceae</taxon>
        <taxon>Paramagnetospirillum</taxon>
    </lineage>
</organism>
<name>Q2W7W3_PARM1</name>
<reference evidence="2 3" key="1">
    <citation type="journal article" date="2005" name="DNA Res.">
        <title>Complete genome sequence of the facultative anaerobic magnetotactic bacterium Magnetospirillum sp. strain AMB-1.</title>
        <authorList>
            <person name="Matsunaga T."/>
            <person name="Okamura Y."/>
            <person name="Fukuda Y."/>
            <person name="Wahyudi A.T."/>
            <person name="Murase Y."/>
            <person name="Takeyama H."/>
        </authorList>
    </citation>
    <scope>NUCLEOTIDE SEQUENCE [LARGE SCALE GENOMIC DNA]</scope>
    <source>
        <strain evidence="3">ATCC 700264 / AMB-1</strain>
    </source>
</reference>
<evidence type="ECO:0000259" key="1">
    <source>
        <dbReference type="Pfam" id="PF22308"/>
    </source>
</evidence>
<evidence type="ECO:0000313" key="3">
    <source>
        <dbReference type="Proteomes" id="UP000007058"/>
    </source>
</evidence>
<accession>Q2W7W3</accession>
<dbReference type="KEGG" id="mag:amb1258"/>
<dbReference type="STRING" id="342108.amb1258"/>